<evidence type="ECO:0000313" key="1">
    <source>
        <dbReference type="EMBL" id="KAG5532147.1"/>
    </source>
</evidence>
<dbReference type="Proteomes" id="UP000823749">
    <property type="component" value="Chromosome 9"/>
</dbReference>
<dbReference type="AlphaFoldDB" id="A0AAV6IUS9"/>
<reference evidence="1" key="1">
    <citation type="submission" date="2020-08" db="EMBL/GenBank/DDBJ databases">
        <title>Plant Genome Project.</title>
        <authorList>
            <person name="Zhang R.-G."/>
        </authorList>
    </citation>
    <scope>NUCLEOTIDE SEQUENCE</scope>
    <source>
        <strain evidence="1">WSP0</strain>
        <tissue evidence="1">Leaf</tissue>
    </source>
</reference>
<dbReference type="EMBL" id="JACTNZ010000009">
    <property type="protein sequence ID" value="KAG5532147.1"/>
    <property type="molecule type" value="Genomic_DNA"/>
</dbReference>
<protein>
    <submittedName>
        <fullName evidence="1">Uncharacterized protein</fullName>
    </submittedName>
</protein>
<proteinExistence type="predicted"/>
<gene>
    <name evidence="1" type="ORF">RHGRI_026684</name>
</gene>
<sequence>MDCSSLQQLIVEDIRACLSSGRGLPASIHNLSIAASWRVHRKIFPLNVFGW</sequence>
<name>A0AAV6IUS9_9ERIC</name>
<organism evidence="1 2">
    <name type="scientific">Rhododendron griersonianum</name>
    <dbReference type="NCBI Taxonomy" id="479676"/>
    <lineage>
        <taxon>Eukaryota</taxon>
        <taxon>Viridiplantae</taxon>
        <taxon>Streptophyta</taxon>
        <taxon>Embryophyta</taxon>
        <taxon>Tracheophyta</taxon>
        <taxon>Spermatophyta</taxon>
        <taxon>Magnoliopsida</taxon>
        <taxon>eudicotyledons</taxon>
        <taxon>Gunneridae</taxon>
        <taxon>Pentapetalae</taxon>
        <taxon>asterids</taxon>
        <taxon>Ericales</taxon>
        <taxon>Ericaceae</taxon>
        <taxon>Ericoideae</taxon>
        <taxon>Rhodoreae</taxon>
        <taxon>Rhododendron</taxon>
    </lineage>
</organism>
<keyword evidence="2" id="KW-1185">Reference proteome</keyword>
<comment type="caution">
    <text evidence="1">The sequence shown here is derived from an EMBL/GenBank/DDBJ whole genome shotgun (WGS) entry which is preliminary data.</text>
</comment>
<accession>A0AAV6IUS9</accession>
<evidence type="ECO:0000313" key="2">
    <source>
        <dbReference type="Proteomes" id="UP000823749"/>
    </source>
</evidence>